<keyword evidence="5" id="KW-0276">Fatty acid metabolism</keyword>
<dbReference type="Pfam" id="PF08541">
    <property type="entry name" value="ACP_syn_III_C"/>
    <property type="match status" value="1"/>
</dbReference>
<name>A0A7N2N2E8_QUELO</name>
<proteinExistence type="inferred from homology"/>
<keyword evidence="4" id="KW-0808">Transferase</keyword>
<dbReference type="InterPro" id="IPR013747">
    <property type="entry name" value="ACP_syn_III_C"/>
</dbReference>
<evidence type="ECO:0000256" key="7">
    <source>
        <dbReference type="ARBA" id="ARBA00023160"/>
    </source>
</evidence>
<dbReference type="CDD" id="cd00830">
    <property type="entry name" value="KAS_III"/>
    <property type="match status" value="1"/>
</dbReference>
<dbReference type="InParanoid" id="A0A7N2N2E8"/>
<dbReference type="InterPro" id="IPR016039">
    <property type="entry name" value="Thiolase-like"/>
</dbReference>
<sequence length="459" mass="48446">MANASGFFTPSVPSLRRRIQPPIGIFGSGSRSPEGFSTRVFCSSTTEGADKLASGASSSESRVPRLVSQGCKLVGCGSAVPTLKVSNDDLAKLVDTSDEWISVRTGIRNRRVLSGKESVTTLAVEAARNALQMAQVDPDDVDLVLMCSSTPDDLFGSAPQIQKALGCKRNPLAYDITAACSGFVLGLISAASHIRGAGFQNVLVIGADALSRYVDWTDRGTCILFGDAAGAVLVQYLLSSVPTEGCVPARETSMIKPGLHIQEFGGSDGSNTQMRIPNGHLYFVPISLTSACDSEEDGLFGFDLHSDGDGQRHLNAPIKENEMDNTLGSNGSVLDFPPNRSSYSCIQMNGKEVFRFAVRSVPQSIESALAKAGLPGSSIDWLLLHQANQRIIDAVATRLEVPPERVISNLANYGNTSAASIPLALDEAVRSGRVKVGHTIAAAGFGAGVTWGSAILRWG</sequence>
<dbReference type="Proteomes" id="UP000594261">
    <property type="component" value="Chromosome 12"/>
</dbReference>
<reference evidence="10 11" key="1">
    <citation type="journal article" date="2016" name="G3 (Bethesda)">
        <title>First Draft Assembly and Annotation of the Genome of a California Endemic Oak Quercus lobata Nee (Fagaceae).</title>
        <authorList>
            <person name="Sork V.L."/>
            <person name="Fitz-Gibbon S.T."/>
            <person name="Puiu D."/>
            <person name="Crepeau M."/>
            <person name="Gugger P.F."/>
            <person name="Sherman R."/>
            <person name="Stevens K."/>
            <person name="Langley C.H."/>
            <person name="Pellegrini M."/>
            <person name="Salzberg S.L."/>
        </authorList>
    </citation>
    <scope>NUCLEOTIDE SEQUENCE [LARGE SCALE GENOMIC DNA]</scope>
    <source>
        <strain evidence="10 11">cv. SW786</strain>
    </source>
</reference>
<evidence type="ECO:0000259" key="8">
    <source>
        <dbReference type="Pfam" id="PF08541"/>
    </source>
</evidence>
<dbReference type="AlphaFoldDB" id="A0A7N2N2E8"/>
<feature type="domain" description="Beta-ketoacyl-[acyl-carrier-protein] synthase III N-terminal" evidence="9">
    <location>
        <begin position="174"/>
        <end position="235"/>
    </location>
</feature>
<dbReference type="GO" id="GO:0004315">
    <property type="term" value="F:3-oxoacyl-[acyl-carrier-protein] synthase activity"/>
    <property type="evidence" value="ECO:0007669"/>
    <property type="project" value="InterPro"/>
</dbReference>
<organism evidence="10 11">
    <name type="scientific">Quercus lobata</name>
    <name type="common">Valley oak</name>
    <dbReference type="NCBI Taxonomy" id="97700"/>
    <lineage>
        <taxon>Eukaryota</taxon>
        <taxon>Viridiplantae</taxon>
        <taxon>Streptophyta</taxon>
        <taxon>Embryophyta</taxon>
        <taxon>Tracheophyta</taxon>
        <taxon>Spermatophyta</taxon>
        <taxon>Magnoliopsida</taxon>
        <taxon>eudicotyledons</taxon>
        <taxon>Gunneridae</taxon>
        <taxon>Pentapetalae</taxon>
        <taxon>rosids</taxon>
        <taxon>fabids</taxon>
        <taxon>Fagales</taxon>
        <taxon>Fagaceae</taxon>
        <taxon>Quercus</taxon>
    </lineage>
</organism>
<evidence type="ECO:0000313" key="11">
    <source>
        <dbReference type="Proteomes" id="UP000594261"/>
    </source>
</evidence>
<dbReference type="GO" id="GO:0009507">
    <property type="term" value="C:chloroplast"/>
    <property type="evidence" value="ECO:0007669"/>
    <property type="project" value="TreeGrafter"/>
</dbReference>
<comment type="pathway">
    <text evidence="1">Lipid metabolism; fatty acid biosynthesis.</text>
</comment>
<dbReference type="Gramene" id="QL12p013407:mrna">
    <property type="protein sequence ID" value="QL12p013407:mrna"/>
    <property type="gene ID" value="QL12p013407"/>
</dbReference>
<evidence type="ECO:0000256" key="6">
    <source>
        <dbReference type="ARBA" id="ARBA00023098"/>
    </source>
</evidence>
<dbReference type="FunCoup" id="A0A7N2N2E8">
    <property type="interactions" value="617"/>
</dbReference>
<evidence type="ECO:0000256" key="3">
    <source>
        <dbReference type="ARBA" id="ARBA00022516"/>
    </source>
</evidence>
<keyword evidence="6" id="KW-0443">Lipid metabolism</keyword>
<keyword evidence="11" id="KW-1185">Reference proteome</keyword>
<protein>
    <submittedName>
        <fullName evidence="10">Uncharacterized protein</fullName>
    </submittedName>
</protein>
<keyword evidence="7" id="KW-0275">Fatty acid biosynthesis</keyword>
<dbReference type="PANTHER" id="PTHR43091:SF1">
    <property type="entry name" value="BETA-KETOACYL-[ACYL-CARRIER-PROTEIN] SYNTHASE III, CHLOROPLASTIC"/>
    <property type="match status" value="1"/>
</dbReference>
<dbReference type="HAMAP" id="MF_01815">
    <property type="entry name" value="FabH"/>
    <property type="match status" value="1"/>
</dbReference>
<accession>A0A7N2N2E8</accession>
<dbReference type="InterPro" id="IPR013751">
    <property type="entry name" value="ACP_syn_III_N"/>
</dbReference>
<feature type="domain" description="Beta-ketoacyl-[acyl-carrier-protein] synthase III C-terminal" evidence="8">
    <location>
        <begin position="369"/>
        <end position="458"/>
    </location>
</feature>
<reference evidence="10" key="2">
    <citation type="submission" date="2021-01" db="UniProtKB">
        <authorList>
            <consortium name="EnsemblPlants"/>
        </authorList>
    </citation>
    <scope>IDENTIFICATION</scope>
</reference>
<evidence type="ECO:0000259" key="9">
    <source>
        <dbReference type="Pfam" id="PF08545"/>
    </source>
</evidence>
<dbReference type="PANTHER" id="PTHR43091">
    <property type="entry name" value="3-OXOACYL-[ACYL-CARRIER-PROTEIN] SYNTHASE"/>
    <property type="match status" value="1"/>
</dbReference>
<evidence type="ECO:0000313" key="10">
    <source>
        <dbReference type="EnsemblPlants" id="QL12p013407:mrna"/>
    </source>
</evidence>
<evidence type="ECO:0000256" key="5">
    <source>
        <dbReference type="ARBA" id="ARBA00022832"/>
    </source>
</evidence>
<dbReference type="SUPFAM" id="SSF53901">
    <property type="entry name" value="Thiolase-like"/>
    <property type="match status" value="2"/>
</dbReference>
<dbReference type="UniPathway" id="UPA00094"/>
<dbReference type="Pfam" id="PF08545">
    <property type="entry name" value="ACP_syn_III"/>
    <property type="match status" value="1"/>
</dbReference>
<dbReference type="Gene3D" id="3.40.47.10">
    <property type="match status" value="2"/>
</dbReference>
<dbReference type="GO" id="GO:0006633">
    <property type="term" value="P:fatty acid biosynthetic process"/>
    <property type="evidence" value="ECO:0007669"/>
    <property type="project" value="UniProtKB-UniPathway"/>
</dbReference>
<dbReference type="EMBL" id="LRBV02000012">
    <property type="status" value="NOT_ANNOTATED_CDS"/>
    <property type="molecule type" value="Genomic_DNA"/>
</dbReference>
<dbReference type="OMA" id="CAGFTHA"/>
<dbReference type="EnsemblPlants" id="QL12p013407:mrna">
    <property type="protein sequence ID" value="QL12p013407:mrna"/>
    <property type="gene ID" value="QL12p013407"/>
</dbReference>
<evidence type="ECO:0000256" key="4">
    <source>
        <dbReference type="ARBA" id="ARBA00022679"/>
    </source>
</evidence>
<comment type="similarity">
    <text evidence="2">Belongs to the thiolase-like superfamily. FabH family.</text>
</comment>
<evidence type="ECO:0000256" key="2">
    <source>
        <dbReference type="ARBA" id="ARBA00008642"/>
    </source>
</evidence>
<keyword evidence="3" id="KW-0444">Lipid biosynthesis</keyword>
<evidence type="ECO:0000256" key="1">
    <source>
        <dbReference type="ARBA" id="ARBA00005194"/>
    </source>
</evidence>
<dbReference type="InterPro" id="IPR004655">
    <property type="entry name" value="FabH"/>
</dbReference>